<dbReference type="Gene3D" id="3.10.180.10">
    <property type="entry name" value="2,3-Dihydroxybiphenyl 1,2-Dioxygenase, domain 1"/>
    <property type="match status" value="2"/>
</dbReference>
<protein>
    <recommendedName>
        <fullName evidence="1">3-dehydroshikimate dehydratase</fullName>
        <shortName evidence="1">DSD</shortName>
        <ecNumber evidence="1">4.2.1.118</ecNumber>
    </recommendedName>
</protein>
<comment type="catalytic activity">
    <reaction evidence="1">
        <text>3-dehydroshikimate = 3,4-dihydroxybenzoate + H2O</text>
        <dbReference type="Rhea" id="RHEA:24848"/>
        <dbReference type="ChEBI" id="CHEBI:15377"/>
        <dbReference type="ChEBI" id="CHEBI:16630"/>
        <dbReference type="ChEBI" id="CHEBI:36241"/>
        <dbReference type="EC" id="4.2.1.118"/>
    </reaction>
</comment>
<sequence length="635" mass="68396">MIPSIATVCVSGTLQEKLEAIAAAGFPAVEIFENDLIAFPGSPAEVRRICADLGLRIVTCQPFRDFEGMPEGRRQRVFDRAERKFDLLQELGTDLLFVCSNTSPEALAGIDRLAADFAELGERAGRRGLKVGYEALAWGRHVFDYRDAWEVVRRASRPEVGIVLDSFHILARGLDLAAIGTIPRDRIAMVQMADAPLLQMDPLSWSRHWRCLPGQGDLDLAGFMRALVSTGYDGVLSLEIFNDRFRAGSARSVALDGHRSLIWLLDETARQTAEPVPGAVPMPPPGPVEAVEFIEFAVSEAERPGFETLLRALGFGRTGAHRSKDVDLWSQGDIRIVLNSEADGFAHSYQITHGTSVCALALRVPDARAAIARAEALLDVPHAGAVGPGELDIPAVRGLGGSLVYFLDRASALGRWSEVDFAPTGDEGAGAGLTGVDHVSQSMQYEEMLTWLLFYSSLFDTRKAPSQAVLDPGGVVQSQVIESGLTGGGGGGLRLILNGSQSHRTLSARFITDFFGSGVQHIAFATDDIEKTVGQLVANGVAMLPIPENYYDDLEARSDLSAGEIDRLKALDILYDSDAGGSFRQAYTQTLDGGLFFEIVQRDGYSGYGAANAGIRLTAQARLARPISMPAPVHG</sequence>
<dbReference type="GO" id="GO:0051213">
    <property type="term" value="F:dioxygenase activity"/>
    <property type="evidence" value="ECO:0007669"/>
    <property type="project" value="UniProtKB-KW"/>
</dbReference>
<dbReference type="InterPro" id="IPR004360">
    <property type="entry name" value="Glyas_Fos-R_dOase_dom"/>
</dbReference>
<accession>A0ABW0EYQ7</accession>
<feature type="binding site" evidence="1">
    <location>
        <position position="239"/>
    </location>
    <ligand>
        <name>a divalent metal cation</name>
        <dbReference type="ChEBI" id="CHEBI:60240"/>
        <note>catalytic</note>
    </ligand>
</feature>
<dbReference type="SUPFAM" id="SSF54593">
    <property type="entry name" value="Glyoxalase/Bleomycin resistance protein/Dihydroxybiphenyl dioxygenase"/>
    <property type="match status" value="1"/>
</dbReference>
<feature type="binding site" evidence="1">
    <location>
        <position position="134"/>
    </location>
    <ligand>
        <name>a divalent metal cation</name>
        <dbReference type="ChEBI" id="CHEBI:60240"/>
        <note>catalytic</note>
    </ligand>
</feature>
<dbReference type="HAMAP" id="MF_02238">
    <property type="entry name" value="DSD"/>
    <property type="match status" value="1"/>
</dbReference>
<comment type="pathway">
    <text evidence="1">Aromatic compound metabolism; 3,4-dihydroxybenzoate biosynthesis.</text>
</comment>
<dbReference type="InterPro" id="IPR036237">
    <property type="entry name" value="Xyl_isomerase-like_sf"/>
</dbReference>
<dbReference type="SUPFAM" id="SSF51658">
    <property type="entry name" value="Xylose isomerase-like"/>
    <property type="match status" value="1"/>
</dbReference>
<keyword evidence="3" id="KW-0223">Dioxygenase</keyword>
<dbReference type="Pfam" id="PF14696">
    <property type="entry name" value="Glyoxalase_5"/>
    <property type="match status" value="1"/>
</dbReference>
<feature type="domain" description="VOC" evidence="2">
    <location>
        <begin position="435"/>
        <end position="589"/>
    </location>
</feature>
<comment type="function">
    <text evidence="1">Catalyzes the conversion of 3-dehydroshikimate to protocatechuate (3,4-dihydroxybenzoate), a common intermediate of quinate and shikimate degradation pathways.</text>
</comment>
<dbReference type="InterPro" id="IPR037523">
    <property type="entry name" value="VOC_core"/>
</dbReference>
<comment type="similarity">
    <text evidence="1">Belongs to the bacterial two-domain DSD family.</text>
</comment>
<dbReference type="Proteomes" id="UP001595976">
    <property type="component" value="Unassembled WGS sequence"/>
</dbReference>
<feature type="binding site" evidence="1">
    <location>
        <position position="165"/>
    </location>
    <ligand>
        <name>a divalent metal cation</name>
        <dbReference type="ChEBI" id="CHEBI:60240"/>
        <note>catalytic</note>
    </ligand>
</feature>
<keyword evidence="1" id="KW-0456">Lyase</keyword>
<comment type="caution">
    <text evidence="3">The sequence shown here is derived from an EMBL/GenBank/DDBJ whole genome shotgun (WGS) entry which is preliminary data.</text>
</comment>
<evidence type="ECO:0000259" key="2">
    <source>
        <dbReference type="PROSITE" id="PS51819"/>
    </source>
</evidence>
<evidence type="ECO:0000313" key="3">
    <source>
        <dbReference type="EMBL" id="MFC5291370.1"/>
    </source>
</evidence>
<dbReference type="RefSeq" id="WP_158444889.1">
    <property type="nucleotide sequence ID" value="NZ_JAOAOS010000015.1"/>
</dbReference>
<dbReference type="PROSITE" id="PS51819">
    <property type="entry name" value="VOC"/>
    <property type="match status" value="2"/>
</dbReference>
<dbReference type="InterPro" id="IPR043700">
    <property type="entry name" value="DSD"/>
</dbReference>
<name>A0ABW0EYQ7_9HYPH</name>
<reference evidence="4" key="1">
    <citation type="journal article" date="2019" name="Int. J. Syst. Evol. Microbiol.">
        <title>The Global Catalogue of Microorganisms (GCM) 10K type strain sequencing project: providing services to taxonomists for standard genome sequencing and annotation.</title>
        <authorList>
            <consortium name="The Broad Institute Genomics Platform"/>
            <consortium name="The Broad Institute Genome Sequencing Center for Infectious Disease"/>
            <person name="Wu L."/>
            <person name="Ma J."/>
        </authorList>
    </citation>
    <scope>NUCLEOTIDE SEQUENCE [LARGE SCALE GENOMIC DNA]</scope>
    <source>
        <strain evidence="4">CGMCC 1.15643</strain>
    </source>
</reference>
<dbReference type="EC" id="4.2.1.118" evidence="1"/>
<keyword evidence="4" id="KW-1185">Reference proteome</keyword>
<feature type="binding site" evidence="1">
    <location>
        <position position="521"/>
    </location>
    <ligand>
        <name>Mg(2+)</name>
        <dbReference type="ChEBI" id="CHEBI:18420"/>
    </ligand>
</feature>
<dbReference type="InterPro" id="IPR050312">
    <property type="entry name" value="IolE/XylAMocC-like"/>
</dbReference>
<dbReference type="PANTHER" id="PTHR12110">
    <property type="entry name" value="HYDROXYPYRUVATE ISOMERASE"/>
    <property type="match status" value="1"/>
</dbReference>
<feature type="binding site" evidence="1">
    <location>
        <position position="438"/>
    </location>
    <ligand>
        <name>Mg(2+)</name>
        <dbReference type="ChEBI" id="CHEBI:18420"/>
    </ligand>
</feature>
<gene>
    <name evidence="3" type="ORF">ACFPK2_00010</name>
</gene>
<dbReference type="Pfam" id="PF01261">
    <property type="entry name" value="AP_endonuc_2"/>
    <property type="match status" value="1"/>
</dbReference>
<dbReference type="InterPro" id="IPR029068">
    <property type="entry name" value="Glyas_Bleomycin-R_OHBP_Dase"/>
</dbReference>
<feature type="binding site" evidence="1">
    <location>
        <position position="598"/>
    </location>
    <ligand>
        <name>Mg(2+)</name>
        <dbReference type="ChEBI" id="CHEBI:18420"/>
    </ligand>
</feature>
<proteinExistence type="inferred from homology"/>
<feature type="domain" description="VOC" evidence="2">
    <location>
        <begin position="290"/>
        <end position="409"/>
    </location>
</feature>
<keyword evidence="3" id="KW-0560">Oxidoreductase</keyword>
<evidence type="ECO:0000256" key="1">
    <source>
        <dbReference type="HAMAP-Rule" id="MF_02238"/>
    </source>
</evidence>
<dbReference type="EMBL" id="JBHSLI010000001">
    <property type="protein sequence ID" value="MFC5291370.1"/>
    <property type="molecule type" value="Genomic_DNA"/>
</dbReference>
<feature type="binding site" evidence="1">
    <location>
        <position position="191"/>
    </location>
    <ligand>
        <name>a divalent metal cation</name>
        <dbReference type="ChEBI" id="CHEBI:60240"/>
        <note>catalytic</note>
    </ligand>
</feature>
<keyword evidence="3" id="KW-0413">Isomerase</keyword>
<dbReference type="Pfam" id="PF00903">
    <property type="entry name" value="Glyoxalase"/>
    <property type="match status" value="1"/>
</dbReference>
<dbReference type="InterPro" id="IPR013022">
    <property type="entry name" value="Xyl_isomerase-like_TIM-brl"/>
</dbReference>
<dbReference type="Gene3D" id="3.20.20.150">
    <property type="entry name" value="Divalent-metal-dependent TIM barrel enzymes"/>
    <property type="match status" value="1"/>
</dbReference>
<dbReference type="GO" id="GO:0016853">
    <property type="term" value="F:isomerase activity"/>
    <property type="evidence" value="ECO:0007669"/>
    <property type="project" value="UniProtKB-KW"/>
</dbReference>
<organism evidence="3 4">
    <name type="scientific">Bosea minatitlanensis</name>
    <dbReference type="NCBI Taxonomy" id="128782"/>
    <lineage>
        <taxon>Bacteria</taxon>
        <taxon>Pseudomonadati</taxon>
        <taxon>Pseudomonadota</taxon>
        <taxon>Alphaproteobacteria</taxon>
        <taxon>Hyphomicrobiales</taxon>
        <taxon>Boseaceae</taxon>
        <taxon>Bosea</taxon>
    </lineage>
</organism>
<evidence type="ECO:0000313" key="4">
    <source>
        <dbReference type="Proteomes" id="UP001595976"/>
    </source>
</evidence>
<dbReference type="PANTHER" id="PTHR12110:SF21">
    <property type="entry name" value="XYLOSE ISOMERASE-LIKE TIM BARREL DOMAIN-CONTAINING PROTEIN"/>
    <property type="match status" value="1"/>
</dbReference>
<comment type="cofactor">
    <cofactor evidence="1">
        <name>a divalent metal cation</name>
        <dbReference type="ChEBI" id="CHEBI:60240"/>
    </cofactor>
</comment>
<keyword evidence="1" id="KW-0479">Metal-binding</keyword>